<dbReference type="InterPro" id="IPR011991">
    <property type="entry name" value="ArsR-like_HTH"/>
</dbReference>
<dbReference type="SMART" id="SM00418">
    <property type="entry name" value="HTH_ARSR"/>
    <property type="match status" value="1"/>
</dbReference>
<evidence type="ECO:0000259" key="1">
    <source>
        <dbReference type="PROSITE" id="PS50987"/>
    </source>
</evidence>
<proteinExistence type="predicted"/>
<dbReference type="PROSITE" id="PS50987">
    <property type="entry name" value="HTH_ARSR_2"/>
    <property type="match status" value="1"/>
</dbReference>
<dbReference type="RefSeq" id="WP_286288934.1">
    <property type="nucleotide sequence ID" value="NZ_JASXSZ010000003.1"/>
</dbReference>
<dbReference type="InterPro" id="IPR052543">
    <property type="entry name" value="HTH_Metal-responsive_Reg"/>
</dbReference>
<gene>
    <name evidence="2" type="ORF">QSV35_11720</name>
</gene>
<dbReference type="Pfam" id="PF01022">
    <property type="entry name" value="HTH_5"/>
    <property type="match status" value="1"/>
</dbReference>
<dbReference type="InterPro" id="IPR036388">
    <property type="entry name" value="WH-like_DNA-bd_sf"/>
</dbReference>
<accession>A0ABT7MZX3</accession>
<dbReference type="EMBL" id="JASXSZ010000003">
    <property type="protein sequence ID" value="MDL9980001.1"/>
    <property type="molecule type" value="Genomic_DNA"/>
</dbReference>
<dbReference type="SUPFAM" id="SSF46785">
    <property type="entry name" value="Winged helix' DNA-binding domain"/>
    <property type="match status" value="1"/>
</dbReference>
<protein>
    <submittedName>
        <fullName evidence="2">Winged helix-turn-helix domain-containing protein</fullName>
    </submittedName>
</protein>
<dbReference type="InterPro" id="IPR001845">
    <property type="entry name" value="HTH_ArsR_DNA-bd_dom"/>
</dbReference>
<dbReference type="InterPro" id="IPR036390">
    <property type="entry name" value="WH_DNA-bd_sf"/>
</dbReference>
<reference evidence="2 3" key="1">
    <citation type="submission" date="2023-06" db="EMBL/GenBank/DDBJ databases">
        <title>Microbacterium sp. nov., isolated from a waste landfill.</title>
        <authorList>
            <person name="Wen W."/>
        </authorList>
    </citation>
    <scope>NUCLEOTIDE SEQUENCE [LARGE SCALE GENOMIC DNA]</scope>
    <source>
        <strain evidence="2 3">ASV49</strain>
    </source>
</reference>
<name>A0ABT7MZX3_9MICO</name>
<comment type="caution">
    <text evidence="2">The sequence shown here is derived from an EMBL/GenBank/DDBJ whole genome shotgun (WGS) entry which is preliminary data.</text>
</comment>
<sequence length="225" mass="23635">MTKDFTAIGRALAAPARSDILNLLMDGSTRPASELADAAGISASTASEHLAALLDAGLVDCSPAGRHRMYRLADGGVAAALEQLGHLCPDSPPLSFRRTREAESLAEARFCYDHLAGRLGVALTAAMVERGWLTEPDLDLTDAGRVGVAARGILLVPSKRRTARPCVDWTERRPHLAGALGSAIGTRFLDAGWVRRIPGGRGLVVTPDGRRALAEWGVPAASLAA</sequence>
<dbReference type="Gene3D" id="1.10.10.10">
    <property type="entry name" value="Winged helix-like DNA-binding domain superfamily/Winged helix DNA-binding domain"/>
    <property type="match status" value="1"/>
</dbReference>
<keyword evidence="3" id="KW-1185">Reference proteome</keyword>
<dbReference type="PRINTS" id="PR00778">
    <property type="entry name" value="HTHARSR"/>
</dbReference>
<feature type="domain" description="HTH arsR-type" evidence="1">
    <location>
        <begin position="1"/>
        <end position="92"/>
    </location>
</feature>
<dbReference type="NCBIfam" id="NF033788">
    <property type="entry name" value="HTH_metalloreg"/>
    <property type="match status" value="1"/>
</dbReference>
<dbReference type="PANTHER" id="PTHR39168">
    <property type="entry name" value="TRANSCRIPTIONAL REGULATOR-RELATED"/>
    <property type="match status" value="1"/>
</dbReference>
<evidence type="ECO:0000313" key="3">
    <source>
        <dbReference type="Proteomes" id="UP001235064"/>
    </source>
</evidence>
<dbReference type="PANTHER" id="PTHR39168:SF2">
    <property type="entry name" value="HTH-TYPE TRANSCRIPTIONAL REGULATOR CMTR"/>
    <property type="match status" value="1"/>
</dbReference>
<evidence type="ECO:0000313" key="2">
    <source>
        <dbReference type="EMBL" id="MDL9980001.1"/>
    </source>
</evidence>
<dbReference type="Proteomes" id="UP001235064">
    <property type="component" value="Unassembled WGS sequence"/>
</dbReference>
<organism evidence="2 3">
    <name type="scientific">Microbacterium candidum</name>
    <dbReference type="NCBI Taxonomy" id="3041922"/>
    <lineage>
        <taxon>Bacteria</taxon>
        <taxon>Bacillati</taxon>
        <taxon>Actinomycetota</taxon>
        <taxon>Actinomycetes</taxon>
        <taxon>Micrococcales</taxon>
        <taxon>Microbacteriaceae</taxon>
        <taxon>Microbacterium</taxon>
    </lineage>
</organism>
<dbReference type="CDD" id="cd00090">
    <property type="entry name" value="HTH_ARSR"/>
    <property type="match status" value="1"/>
</dbReference>